<reference evidence="1" key="1">
    <citation type="submission" date="2021-10" db="EMBL/GenBank/DDBJ databases">
        <title>The diversity and Nitrogen Metabolism of Culturable Nitrate-Utilizing Bacteria Within the Oxygen Minimum Zone of the Changjiang (Yangtze River)Estuary.</title>
        <authorList>
            <person name="Zhang D."/>
            <person name="Zheng J."/>
            <person name="Liu S."/>
            <person name="He W."/>
        </authorList>
    </citation>
    <scope>NUCLEOTIDE SEQUENCE</scope>
    <source>
        <strain evidence="1">FXH-223</strain>
    </source>
</reference>
<organism evidence="1 2">
    <name type="scientific">Alloalcanivorax marinus</name>
    <dbReference type="NCBI Taxonomy" id="1177169"/>
    <lineage>
        <taxon>Bacteria</taxon>
        <taxon>Pseudomonadati</taxon>
        <taxon>Pseudomonadota</taxon>
        <taxon>Gammaproteobacteria</taxon>
        <taxon>Oceanospirillales</taxon>
        <taxon>Alcanivoracaceae</taxon>
        <taxon>Alloalcanivorax</taxon>
    </lineage>
</organism>
<proteinExistence type="predicted"/>
<keyword evidence="2" id="KW-1185">Reference proteome</keyword>
<dbReference type="AlphaFoldDB" id="A0A9Q3UM68"/>
<accession>A0A9Q3UM68</accession>
<dbReference type="EMBL" id="JAJGNA010000006">
    <property type="protein sequence ID" value="MCC4308318.1"/>
    <property type="molecule type" value="Genomic_DNA"/>
</dbReference>
<dbReference type="RefSeq" id="WP_204427703.1">
    <property type="nucleotide sequence ID" value="NZ_ARXL01000073.1"/>
</dbReference>
<evidence type="ECO:0000313" key="1">
    <source>
        <dbReference type="EMBL" id="MCC4308318.1"/>
    </source>
</evidence>
<protein>
    <submittedName>
        <fullName evidence="1">Pilus assembly protein PilP</fullName>
    </submittedName>
</protein>
<dbReference type="PROSITE" id="PS51257">
    <property type="entry name" value="PROKAR_LIPOPROTEIN"/>
    <property type="match status" value="1"/>
</dbReference>
<sequence length="178" mass="19001">MRARNAIARGIMVVTVTALLGGCGGGANLGQLDARLEEIKARPRGRIEPPPEFKPIATYSYAAHKLRPPFSPPQDQKLLEVPEGRAVEPDLSRPKEYLEGFSLDSLAMVGTITRPGNPLEALIADPSGAVTRVRVGSHMGKNYGRVVDVGAGQLGLVEIVPDGQGGWVERSRNITLAD</sequence>
<gene>
    <name evidence="1" type="ORF">LL252_07005</name>
</gene>
<dbReference type="InterPro" id="IPR007446">
    <property type="entry name" value="PilP"/>
</dbReference>
<dbReference type="Proteomes" id="UP001108027">
    <property type="component" value="Unassembled WGS sequence"/>
</dbReference>
<name>A0A9Q3UM68_9GAMM</name>
<evidence type="ECO:0000313" key="2">
    <source>
        <dbReference type="Proteomes" id="UP001108027"/>
    </source>
</evidence>
<dbReference type="PIRSF" id="PIRSF016481">
    <property type="entry name" value="Pilus_assembly_PilP"/>
    <property type="match status" value="1"/>
</dbReference>
<dbReference type="Gene3D" id="2.30.30.830">
    <property type="match status" value="1"/>
</dbReference>
<dbReference type="Pfam" id="PF04351">
    <property type="entry name" value="PilP"/>
    <property type="match status" value="1"/>
</dbReference>
<comment type="caution">
    <text evidence="1">The sequence shown here is derived from an EMBL/GenBank/DDBJ whole genome shotgun (WGS) entry which is preliminary data.</text>
</comment>